<dbReference type="Gene3D" id="3.60.21.10">
    <property type="match status" value="1"/>
</dbReference>
<comment type="caution">
    <text evidence="2">The sequence shown here is derived from an EMBL/GenBank/DDBJ whole genome shotgun (WGS) entry which is preliminary data.</text>
</comment>
<dbReference type="InterPro" id="IPR004843">
    <property type="entry name" value="Calcineurin-like_PHP"/>
</dbReference>
<dbReference type="PANTHER" id="PTHR37844:SF2">
    <property type="entry name" value="SER_THR PROTEIN PHOSPHATASE SUPERFAMILY (AFU_ORTHOLOGUE AFUA_1G14840)"/>
    <property type="match status" value="1"/>
</dbReference>
<gene>
    <name evidence="2" type="ORF">AQPW35_36230</name>
</gene>
<reference evidence="3" key="1">
    <citation type="submission" date="2019-03" db="EMBL/GenBank/DDBJ databases">
        <title>Aquabacterium pictum sp.nov., the first bacteriochlorophyll a-containing freshwater bacterium in the genus Aquabacterium of the class Betaproteobacteria.</title>
        <authorList>
            <person name="Hirose S."/>
            <person name="Tank M."/>
            <person name="Hara E."/>
            <person name="Tamaki H."/>
            <person name="Takaichi S."/>
            <person name="Haruta S."/>
            <person name="Hanada S."/>
        </authorList>
    </citation>
    <scope>NUCLEOTIDE SEQUENCE [LARGE SCALE GENOMIC DNA]</scope>
    <source>
        <strain evidence="3">W35</strain>
    </source>
</reference>
<dbReference type="OrthoDB" id="356681at2"/>
<accession>A0A480AWH9</accession>
<keyword evidence="3" id="KW-1185">Reference proteome</keyword>
<proteinExistence type="predicted"/>
<protein>
    <recommendedName>
        <fullName evidence="1">Calcineurin-like phosphoesterase domain-containing protein</fullName>
    </recommendedName>
</protein>
<feature type="domain" description="Calcineurin-like phosphoesterase" evidence="1">
    <location>
        <begin position="22"/>
        <end position="222"/>
    </location>
</feature>
<dbReference type="Proteomes" id="UP000301751">
    <property type="component" value="Unassembled WGS sequence"/>
</dbReference>
<evidence type="ECO:0000259" key="1">
    <source>
        <dbReference type="Pfam" id="PF00149"/>
    </source>
</evidence>
<evidence type="ECO:0000313" key="3">
    <source>
        <dbReference type="Proteomes" id="UP000301751"/>
    </source>
</evidence>
<evidence type="ECO:0000313" key="2">
    <source>
        <dbReference type="EMBL" id="GCL64542.1"/>
    </source>
</evidence>
<dbReference type="InterPro" id="IPR029052">
    <property type="entry name" value="Metallo-depent_PP-like"/>
</dbReference>
<name>A0A480AWH9_9BURK</name>
<sequence length="267" mass="29303">MRLQLFSDLHLESEDFDPQPLPGAELLVLAGDIDSGWDALARFAHWPVPVLMVAGNHEFDGRDLRHSWADLRAFAAGHGIRLIERERVVITSAAGLRVRFVGTVRWSDFDLFGDAGRDRAQRAAAYFLQLMGSTIDGAPLTPELLRDESLACRAWLADELRQPNPGAAPGGWDTTVAITHFAPSLRSADPRFGRQPGTASFCNADDDLIPLADVWLHGHLHCRHDYAVPRPGRAPTRVLSQAMGLVRKGEAVGFDPLKPIDLAWPAA</sequence>
<dbReference type="PANTHER" id="PTHR37844">
    <property type="entry name" value="SER/THR PROTEIN PHOSPHATASE SUPERFAMILY (AFU_ORTHOLOGUE AFUA_1G14840)"/>
    <property type="match status" value="1"/>
</dbReference>
<dbReference type="GO" id="GO:0016787">
    <property type="term" value="F:hydrolase activity"/>
    <property type="evidence" value="ECO:0007669"/>
    <property type="project" value="InterPro"/>
</dbReference>
<dbReference type="SUPFAM" id="SSF56300">
    <property type="entry name" value="Metallo-dependent phosphatases"/>
    <property type="match status" value="1"/>
</dbReference>
<dbReference type="RefSeq" id="WP_137734274.1">
    <property type="nucleotide sequence ID" value="NZ_BJCL01000010.1"/>
</dbReference>
<dbReference type="EMBL" id="BJCL01000010">
    <property type="protein sequence ID" value="GCL64542.1"/>
    <property type="molecule type" value="Genomic_DNA"/>
</dbReference>
<dbReference type="AlphaFoldDB" id="A0A480AWH9"/>
<organism evidence="2 3">
    <name type="scientific">Pseudaquabacterium pictum</name>
    <dbReference type="NCBI Taxonomy" id="2315236"/>
    <lineage>
        <taxon>Bacteria</taxon>
        <taxon>Pseudomonadati</taxon>
        <taxon>Pseudomonadota</taxon>
        <taxon>Betaproteobacteria</taxon>
        <taxon>Burkholderiales</taxon>
        <taxon>Sphaerotilaceae</taxon>
        <taxon>Pseudaquabacterium</taxon>
    </lineage>
</organism>
<dbReference type="Pfam" id="PF00149">
    <property type="entry name" value="Metallophos"/>
    <property type="match status" value="1"/>
</dbReference>